<proteinExistence type="predicted"/>
<dbReference type="AlphaFoldDB" id="A0A8D8M5F9"/>
<name>A0A8D8M5F9_9HEMI</name>
<feature type="transmembrane region" description="Helical" evidence="1">
    <location>
        <begin position="91"/>
        <end position="110"/>
    </location>
</feature>
<reference evidence="2" key="1">
    <citation type="submission" date="2021-05" db="EMBL/GenBank/DDBJ databases">
        <authorList>
            <person name="Alioto T."/>
            <person name="Alioto T."/>
            <person name="Gomez Garrido J."/>
        </authorList>
    </citation>
    <scope>NUCLEOTIDE SEQUENCE</scope>
</reference>
<keyword evidence="1" id="KW-0472">Membrane</keyword>
<evidence type="ECO:0000313" key="2">
    <source>
        <dbReference type="EMBL" id="CAG6622399.1"/>
    </source>
</evidence>
<evidence type="ECO:0000256" key="1">
    <source>
        <dbReference type="SAM" id="Phobius"/>
    </source>
</evidence>
<protein>
    <submittedName>
        <fullName evidence="2">Uncharacterized protein</fullName>
    </submittedName>
</protein>
<dbReference type="EMBL" id="HBUF01052461">
    <property type="protein sequence ID" value="CAG6622399.1"/>
    <property type="molecule type" value="Transcribed_RNA"/>
</dbReference>
<sequence length="111" mass="12739">MTMHSTLSSEIFFFFFFLHSLSLSFIPPAFHLFLLFHSPSFSALSLSPSIPQPPSSPITSLSSFNVLLRDRLILLELLFLHLFLLRFQHIFLLLLQLLLLSPSISFIVSLF</sequence>
<keyword evidence="1" id="KW-1133">Transmembrane helix</keyword>
<organism evidence="2">
    <name type="scientific">Cacopsylla melanoneura</name>
    <dbReference type="NCBI Taxonomy" id="428564"/>
    <lineage>
        <taxon>Eukaryota</taxon>
        <taxon>Metazoa</taxon>
        <taxon>Ecdysozoa</taxon>
        <taxon>Arthropoda</taxon>
        <taxon>Hexapoda</taxon>
        <taxon>Insecta</taxon>
        <taxon>Pterygota</taxon>
        <taxon>Neoptera</taxon>
        <taxon>Paraneoptera</taxon>
        <taxon>Hemiptera</taxon>
        <taxon>Sternorrhyncha</taxon>
        <taxon>Psylloidea</taxon>
        <taxon>Psyllidae</taxon>
        <taxon>Psyllinae</taxon>
        <taxon>Cacopsylla</taxon>
    </lineage>
</organism>
<accession>A0A8D8M5F9</accession>
<feature type="transmembrane region" description="Helical" evidence="1">
    <location>
        <begin position="12"/>
        <end position="36"/>
    </location>
</feature>
<keyword evidence="1" id="KW-0812">Transmembrane</keyword>